<proteinExistence type="predicted"/>
<accession>A0ABM9USK1</accession>
<dbReference type="Proteomes" id="UP000095488">
    <property type="component" value="Unassembled WGS sequence"/>
</dbReference>
<comment type="caution">
    <text evidence="2">The sequence shown here is derived from an EMBL/GenBank/DDBJ whole genome shotgun (WGS) entry which is preliminary data.</text>
</comment>
<name>A0ABM9USK1_SARVE</name>
<reference evidence="2 3" key="1">
    <citation type="submission" date="2015-09" db="EMBL/GenBank/DDBJ databases">
        <authorList>
            <consortium name="Pathogen Informatics"/>
        </authorList>
    </citation>
    <scope>NUCLEOTIDE SEQUENCE [LARGE SCALE GENOMIC DNA]</scope>
    <source>
        <strain evidence="2 3">2789STDY5834858</strain>
    </source>
</reference>
<evidence type="ECO:0000313" key="3">
    <source>
        <dbReference type="Proteomes" id="UP000095488"/>
    </source>
</evidence>
<gene>
    <name evidence="2" type="ORF">ERS852473_02272</name>
</gene>
<protein>
    <submittedName>
        <fullName evidence="2">Ribbon-helix-helix domain</fullName>
    </submittedName>
</protein>
<dbReference type="InterPro" id="IPR038733">
    <property type="entry name" value="Predicted_DNA_bind_prot_RHH"/>
</dbReference>
<sequence length="50" mass="5905">MLKNRTRIGSAIDTELYNKLKELSEKTRIPISKLLDEALEDLFKKHDNQF</sequence>
<evidence type="ECO:0000259" key="1">
    <source>
        <dbReference type="Pfam" id="PF12651"/>
    </source>
</evidence>
<feature type="domain" description="Predicted DNA-binding protein ribbon-helix-helix" evidence="1">
    <location>
        <begin position="4"/>
        <end position="46"/>
    </location>
</feature>
<dbReference type="RefSeq" id="WP_055260248.1">
    <property type="nucleotide sequence ID" value="NZ_CABIXL010000012.1"/>
</dbReference>
<evidence type="ECO:0000313" key="2">
    <source>
        <dbReference type="EMBL" id="CUO23698.1"/>
    </source>
</evidence>
<dbReference type="EMBL" id="CYZR01000012">
    <property type="protein sequence ID" value="CUO23698.1"/>
    <property type="molecule type" value="Genomic_DNA"/>
</dbReference>
<dbReference type="Pfam" id="PF12651">
    <property type="entry name" value="RHH_3"/>
    <property type="match status" value="1"/>
</dbReference>
<keyword evidence="3" id="KW-1185">Reference proteome</keyword>
<organism evidence="2 3">
    <name type="scientific">Sarcina ventriculi</name>
    <name type="common">Clostridium ventriculi</name>
    <dbReference type="NCBI Taxonomy" id="1267"/>
    <lineage>
        <taxon>Bacteria</taxon>
        <taxon>Bacillati</taxon>
        <taxon>Bacillota</taxon>
        <taxon>Clostridia</taxon>
        <taxon>Eubacteriales</taxon>
        <taxon>Clostridiaceae</taxon>
        <taxon>Sarcina</taxon>
    </lineage>
</organism>